<dbReference type="PANTHER" id="PTHR36715:SF1">
    <property type="entry name" value="PROTEIN, PUTATIVE-RELATED"/>
    <property type="match status" value="1"/>
</dbReference>
<sequence length="347" mass="37637">MEVPVINRISNFDGGVTCLQNPSLLSQILSISGREKVFQAHSFWKWGAFIIAVIASFGTIISRIKILVIRLQCHFCKSSSASDPLLANFADEDFTTDEEDDDEDDAVSLSSSPEFDEDELSSPLSYSDEDFRVRSSGRYADQGHNRNLGLRRRRSLVDQRFSWSDFSSGKSVVKLWDSLGLGLGLDGGPAQDVVSVYDVDREQKLSSIFGGKLPTSAASAAATSSRGLILSAEASESGRLPLVVWDTRAACRIPAILAEWGPHLGKIVGVASNGDEKVYIRDDVTGGLTIGDLRNVSSPLKKLTEADTNETWWDADAVIVSSDESAASSRLDSAATRCCDAVRSYLL</sequence>
<feature type="compositionally biased region" description="Acidic residues" evidence="1">
    <location>
        <begin position="96"/>
        <end position="106"/>
    </location>
</feature>
<name>A0A2P5DZA7_PARAD</name>
<evidence type="ECO:0000313" key="3">
    <source>
        <dbReference type="EMBL" id="PON78629.1"/>
    </source>
</evidence>
<evidence type="ECO:0000256" key="1">
    <source>
        <dbReference type="SAM" id="MobiDB-lite"/>
    </source>
</evidence>
<feature type="region of interest" description="Disordered" evidence="1">
    <location>
        <begin position="96"/>
        <end position="124"/>
    </location>
</feature>
<keyword evidence="2 3" id="KW-0812">Transmembrane</keyword>
<keyword evidence="2" id="KW-1133">Transmembrane helix</keyword>
<accession>A0A2P5DZA7</accession>
<dbReference type="OrthoDB" id="1662399at2759"/>
<evidence type="ECO:0000256" key="2">
    <source>
        <dbReference type="SAM" id="Phobius"/>
    </source>
</evidence>
<reference evidence="4" key="1">
    <citation type="submission" date="2016-06" db="EMBL/GenBank/DDBJ databases">
        <title>Parallel loss of symbiosis genes in relatives of nitrogen-fixing non-legume Parasponia.</title>
        <authorList>
            <person name="Van Velzen R."/>
            <person name="Holmer R."/>
            <person name="Bu F."/>
            <person name="Rutten L."/>
            <person name="Van Zeijl A."/>
            <person name="Liu W."/>
            <person name="Santuari L."/>
            <person name="Cao Q."/>
            <person name="Sharma T."/>
            <person name="Shen D."/>
            <person name="Roswanjaya Y."/>
            <person name="Wardhani T."/>
            <person name="Kalhor M.S."/>
            <person name="Jansen J."/>
            <person name="Van den Hoogen J."/>
            <person name="Gungor B."/>
            <person name="Hartog M."/>
            <person name="Hontelez J."/>
            <person name="Verver J."/>
            <person name="Yang W.-C."/>
            <person name="Schijlen E."/>
            <person name="Repin R."/>
            <person name="Schilthuizen M."/>
            <person name="Schranz E."/>
            <person name="Heidstra R."/>
            <person name="Miyata K."/>
            <person name="Fedorova E."/>
            <person name="Kohlen W."/>
            <person name="Bisseling T."/>
            <person name="Smit S."/>
            <person name="Geurts R."/>
        </authorList>
    </citation>
    <scope>NUCLEOTIDE SEQUENCE [LARGE SCALE GENOMIC DNA]</scope>
    <source>
        <strain evidence="4">cv. WU1-14</strain>
    </source>
</reference>
<keyword evidence="2" id="KW-0472">Membrane</keyword>
<dbReference type="Proteomes" id="UP000237105">
    <property type="component" value="Unassembled WGS sequence"/>
</dbReference>
<dbReference type="PANTHER" id="PTHR36715">
    <property type="entry name" value="BNAANNG41370D PROTEIN"/>
    <property type="match status" value="1"/>
</dbReference>
<organism evidence="3 4">
    <name type="scientific">Parasponia andersonii</name>
    <name type="common">Sponia andersonii</name>
    <dbReference type="NCBI Taxonomy" id="3476"/>
    <lineage>
        <taxon>Eukaryota</taxon>
        <taxon>Viridiplantae</taxon>
        <taxon>Streptophyta</taxon>
        <taxon>Embryophyta</taxon>
        <taxon>Tracheophyta</taxon>
        <taxon>Spermatophyta</taxon>
        <taxon>Magnoliopsida</taxon>
        <taxon>eudicotyledons</taxon>
        <taxon>Gunneridae</taxon>
        <taxon>Pentapetalae</taxon>
        <taxon>rosids</taxon>
        <taxon>fabids</taxon>
        <taxon>Rosales</taxon>
        <taxon>Cannabaceae</taxon>
        <taxon>Parasponia</taxon>
    </lineage>
</organism>
<protein>
    <submittedName>
        <fullName evidence="3">Transmembrane protein</fullName>
    </submittedName>
</protein>
<keyword evidence="4" id="KW-1185">Reference proteome</keyword>
<feature type="transmembrane region" description="Helical" evidence="2">
    <location>
        <begin position="43"/>
        <end position="61"/>
    </location>
</feature>
<comment type="caution">
    <text evidence="3">The sequence shown here is derived from an EMBL/GenBank/DDBJ whole genome shotgun (WGS) entry which is preliminary data.</text>
</comment>
<dbReference type="EMBL" id="JXTB01000008">
    <property type="protein sequence ID" value="PON78629.1"/>
    <property type="molecule type" value="Genomic_DNA"/>
</dbReference>
<gene>
    <name evidence="3" type="ORF">PanWU01x14_018870</name>
</gene>
<evidence type="ECO:0000313" key="4">
    <source>
        <dbReference type="Proteomes" id="UP000237105"/>
    </source>
</evidence>
<dbReference type="AlphaFoldDB" id="A0A2P5DZA7"/>
<proteinExistence type="predicted"/>